<gene>
    <name evidence="2" type="ORF">AYBTSS11_LOCUS22904</name>
</gene>
<dbReference type="Proteomes" id="UP001189624">
    <property type="component" value="Chromosome 8"/>
</dbReference>
<reference evidence="2" key="1">
    <citation type="submission" date="2023-10" db="EMBL/GenBank/DDBJ databases">
        <authorList>
            <person name="Domelevo Entfellner J.-B."/>
        </authorList>
    </citation>
    <scope>NUCLEOTIDE SEQUENCE</scope>
</reference>
<evidence type="ECO:0000313" key="3">
    <source>
        <dbReference type="Proteomes" id="UP001189624"/>
    </source>
</evidence>
<dbReference type="EMBL" id="OY731405">
    <property type="protein sequence ID" value="CAJ1970910.1"/>
    <property type="molecule type" value="Genomic_DNA"/>
</dbReference>
<feature type="compositionally biased region" description="Basic and acidic residues" evidence="1">
    <location>
        <begin position="52"/>
        <end position="64"/>
    </location>
</feature>
<evidence type="ECO:0000313" key="2">
    <source>
        <dbReference type="EMBL" id="CAJ1970910.1"/>
    </source>
</evidence>
<evidence type="ECO:0000256" key="1">
    <source>
        <dbReference type="SAM" id="MobiDB-lite"/>
    </source>
</evidence>
<feature type="region of interest" description="Disordered" evidence="1">
    <location>
        <begin position="41"/>
        <end position="64"/>
    </location>
</feature>
<dbReference type="Gramene" id="rna-AYBTSS11_LOCUS22904">
    <property type="protein sequence ID" value="CAJ1970910.1"/>
    <property type="gene ID" value="gene-AYBTSS11_LOCUS22904"/>
</dbReference>
<keyword evidence="3" id="KW-1185">Reference proteome</keyword>
<feature type="compositionally biased region" description="Polar residues" evidence="1">
    <location>
        <begin position="41"/>
        <end position="51"/>
    </location>
</feature>
<dbReference type="AlphaFoldDB" id="A0AA86T3J4"/>
<protein>
    <submittedName>
        <fullName evidence="2">Uncharacterized protein</fullName>
    </submittedName>
</protein>
<accession>A0AA86T3J4</accession>
<sequence length="64" mass="7409">MKSFYVEAMITTDPFIIRESPENENENENHHVQINAAFLHPQTNGNFSTTGEARKRDQRTQGFL</sequence>
<name>A0AA86T3J4_9FABA</name>
<proteinExistence type="predicted"/>
<feature type="non-terminal residue" evidence="2">
    <location>
        <position position="64"/>
    </location>
</feature>
<organism evidence="2 3">
    <name type="scientific">Sphenostylis stenocarpa</name>
    <dbReference type="NCBI Taxonomy" id="92480"/>
    <lineage>
        <taxon>Eukaryota</taxon>
        <taxon>Viridiplantae</taxon>
        <taxon>Streptophyta</taxon>
        <taxon>Embryophyta</taxon>
        <taxon>Tracheophyta</taxon>
        <taxon>Spermatophyta</taxon>
        <taxon>Magnoliopsida</taxon>
        <taxon>eudicotyledons</taxon>
        <taxon>Gunneridae</taxon>
        <taxon>Pentapetalae</taxon>
        <taxon>rosids</taxon>
        <taxon>fabids</taxon>
        <taxon>Fabales</taxon>
        <taxon>Fabaceae</taxon>
        <taxon>Papilionoideae</taxon>
        <taxon>50 kb inversion clade</taxon>
        <taxon>NPAAA clade</taxon>
        <taxon>indigoferoid/millettioid clade</taxon>
        <taxon>Phaseoleae</taxon>
        <taxon>Sphenostylis</taxon>
    </lineage>
</organism>